<reference evidence="2 3" key="1">
    <citation type="submission" date="2018-12" db="EMBL/GenBank/DDBJ databases">
        <title>Venturia inaequalis Genome Resource.</title>
        <authorList>
            <person name="Lichtner F.J."/>
        </authorList>
    </citation>
    <scope>NUCLEOTIDE SEQUENCE [LARGE SCALE GENOMIC DNA]</scope>
    <source>
        <strain evidence="2 3">120213</strain>
    </source>
</reference>
<gene>
    <name evidence="2" type="ORF">EG328_004038</name>
</gene>
<evidence type="ECO:0000256" key="1">
    <source>
        <dbReference type="SAM" id="Phobius"/>
    </source>
</evidence>
<keyword evidence="1" id="KW-1133">Transmembrane helix</keyword>
<dbReference type="EMBL" id="WNWS01000227">
    <property type="protein sequence ID" value="KAE9974043.1"/>
    <property type="molecule type" value="Genomic_DNA"/>
</dbReference>
<keyword evidence="1" id="KW-0472">Membrane</keyword>
<name>A0A8H3URQ2_VENIN</name>
<feature type="transmembrane region" description="Helical" evidence="1">
    <location>
        <begin position="7"/>
        <end position="26"/>
    </location>
</feature>
<dbReference type="AlphaFoldDB" id="A0A8H3URQ2"/>
<comment type="caution">
    <text evidence="2">The sequence shown here is derived from an EMBL/GenBank/DDBJ whole genome shotgun (WGS) entry which is preliminary data.</text>
</comment>
<feature type="transmembrane region" description="Helical" evidence="1">
    <location>
        <begin position="93"/>
        <end position="109"/>
    </location>
</feature>
<evidence type="ECO:0000313" key="2">
    <source>
        <dbReference type="EMBL" id="KAE9974043.1"/>
    </source>
</evidence>
<feature type="transmembrane region" description="Helical" evidence="1">
    <location>
        <begin position="68"/>
        <end position="87"/>
    </location>
</feature>
<evidence type="ECO:0000313" key="3">
    <source>
        <dbReference type="Proteomes" id="UP000447873"/>
    </source>
</evidence>
<proteinExistence type="predicted"/>
<dbReference type="Proteomes" id="UP000447873">
    <property type="component" value="Unassembled WGS sequence"/>
</dbReference>
<accession>A0A8H3URQ2</accession>
<feature type="transmembrane region" description="Helical" evidence="1">
    <location>
        <begin position="38"/>
        <end position="56"/>
    </location>
</feature>
<keyword evidence="1" id="KW-0812">Transmembrane</keyword>
<sequence>MFSLDIVILLTGSFFLSSNTIILLYFVNTILFYNWNDILFDFFNTIICLFPIGVRAQFESDYYVLRFWPALIPLLLVVTSALSTVTIPARHSLFVNAVVWLAVALYYGVKVDIRSGKRSA</sequence>
<organism evidence="2 3">
    <name type="scientific">Venturia inaequalis</name>
    <name type="common">Apple scab fungus</name>
    <dbReference type="NCBI Taxonomy" id="5025"/>
    <lineage>
        <taxon>Eukaryota</taxon>
        <taxon>Fungi</taxon>
        <taxon>Dikarya</taxon>
        <taxon>Ascomycota</taxon>
        <taxon>Pezizomycotina</taxon>
        <taxon>Dothideomycetes</taxon>
        <taxon>Pleosporomycetidae</taxon>
        <taxon>Venturiales</taxon>
        <taxon>Venturiaceae</taxon>
        <taxon>Venturia</taxon>
    </lineage>
</organism>
<protein>
    <submittedName>
        <fullName evidence="2">Uncharacterized protein</fullName>
    </submittedName>
</protein>